<organism evidence="2 3">
    <name type="scientific">Spirosoma telluris</name>
    <dbReference type="NCBI Taxonomy" id="2183553"/>
    <lineage>
        <taxon>Bacteria</taxon>
        <taxon>Pseudomonadati</taxon>
        <taxon>Bacteroidota</taxon>
        <taxon>Cytophagia</taxon>
        <taxon>Cytophagales</taxon>
        <taxon>Cytophagaceae</taxon>
        <taxon>Spirosoma</taxon>
    </lineage>
</organism>
<name>A0A327NF33_9BACT</name>
<evidence type="ECO:0000256" key="1">
    <source>
        <dbReference type="SAM" id="MobiDB-lite"/>
    </source>
</evidence>
<protein>
    <submittedName>
        <fullName evidence="2">Uncharacterized protein</fullName>
    </submittedName>
</protein>
<dbReference type="Proteomes" id="UP000249016">
    <property type="component" value="Unassembled WGS sequence"/>
</dbReference>
<keyword evidence="3" id="KW-1185">Reference proteome</keyword>
<dbReference type="EMBL" id="QLII01000004">
    <property type="protein sequence ID" value="RAI72859.1"/>
    <property type="molecule type" value="Genomic_DNA"/>
</dbReference>
<comment type="caution">
    <text evidence="2">The sequence shown here is derived from an EMBL/GenBank/DDBJ whole genome shotgun (WGS) entry which is preliminary data.</text>
</comment>
<gene>
    <name evidence="2" type="ORF">HMF3257_38765</name>
</gene>
<sequence>MASRPECSASALRIDASAVIRLPLTGTPSLLNKKNQVPVKGKRKYTGPASRPLIEDGPYARTEPPSRARPGRVMASEAAGTGQAAFRLNWLVSHSHFYLLIRLYLQSSPKANTFAHD</sequence>
<feature type="region of interest" description="Disordered" evidence="1">
    <location>
        <begin position="36"/>
        <end position="75"/>
    </location>
</feature>
<evidence type="ECO:0000313" key="2">
    <source>
        <dbReference type="EMBL" id="RAI72859.1"/>
    </source>
</evidence>
<dbReference type="AlphaFoldDB" id="A0A327NF33"/>
<evidence type="ECO:0000313" key="3">
    <source>
        <dbReference type="Proteomes" id="UP000249016"/>
    </source>
</evidence>
<proteinExistence type="predicted"/>
<reference evidence="2 3" key="1">
    <citation type="submission" date="2018-06" db="EMBL/GenBank/DDBJ databases">
        <title>Spirosoma sp. HMF3257 Genome sequencing and assembly.</title>
        <authorList>
            <person name="Kang H."/>
            <person name="Cha I."/>
            <person name="Kim H."/>
            <person name="Kang J."/>
            <person name="Joh K."/>
        </authorList>
    </citation>
    <scope>NUCLEOTIDE SEQUENCE [LARGE SCALE GENOMIC DNA]</scope>
    <source>
        <strain evidence="2 3">HMF3257</strain>
    </source>
</reference>
<accession>A0A327NF33</accession>